<feature type="compositionally biased region" description="Basic and acidic residues" evidence="2">
    <location>
        <begin position="412"/>
        <end position="424"/>
    </location>
</feature>
<keyword evidence="4" id="KW-0808">Transferase</keyword>
<dbReference type="PANTHER" id="PTHR11909">
    <property type="entry name" value="CASEIN KINASE-RELATED"/>
    <property type="match status" value="1"/>
</dbReference>
<protein>
    <recommendedName>
        <fullName evidence="1">non-specific serine/threonine protein kinase</fullName>
        <ecNumber evidence="1">2.7.11.1</ecNumber>
    </recommendedName>
</protein>
<dbReference type="InterPro" id="IPR008271">
    <property type="entry name" value="Ser/Thr_kinase_AS"/>
</dbReference>
<dbReference type="GO" id="GO:0004674">
    <property type="term" value="F:protein serine/threonine kinase activity"/>
    <property type="evidence" value="ECO:0007669"/>
    <property type="project" value="UniProtKB-EC"/>
</dbReference>
<sequence length="475" mass="53733">MPGAVLKPRKQPEWYSLHVLEEERPDLVGPDKKIEKEEAELMDNFIRDKTDLQTGDLIITDDNLDEENRRFNRYEVQLKYNEGRYTALYLISRQVCADNETEEKSTLYAMKIGIRPNSTNIILRMKRELRILNELRKNKCPYCPFALDSGRVADMPFIVMNLLDRNLEKLREQTANFRPATAFYIAMEAMAGLAFLHSMKYIHRDVKLANFCIGTGQASGRIYLIDYGDTVKAGKKIKYGTPDIYTLPYWSLDAHKRSAAREKGDAESWLYMTAELVSPGSLPWYKMSSEKEVQTSKQALWDGGGQRLTDNTHVHLLQELVRSTSGGFDHQLARMVARDAIESSLKGPLVLEWAPNFRVNLPQWKPEILAKMKAKLLALLKGGGEKRPGSGKASPLNLRTPPVGGSGKRSQKSKEAHTRAKNTADETVPMQSTRAKKAKTKSTADEAAPAQSTRSRRGKLKTRTAEDTPRMRKKG</sequence>
<dbReference type="Pfam" id="PF00069">
    <property type="entry name" value="Pkinase"/>
    <property type="match status" value="1"/>
</dbReference>
<proteinExistence type="predicted"/>
<dbReference type="Proteomes" id="UP001331761">
    <property type="component" value="Unassembled WGS sequence"/>
</dbReference>
<comment type="caution">
    <text evidence="4">The sequence shown here is derived from an EMBL/GenBank/DDBJ whole genome shotgun (WGS) entry which is preliminary data.</text>
</comment>
<feature type="compositionally biased region" description="Basic and acidic residues" evidence="2">
    <location>
        <begin position="463"/>
        <end position="475"/>
    </location>
</feature>
<evidence type="ECO:0000259" key="3">
    <source>
        <dbReference type="PROSITE" id="PS50011"/>
    </source>
</evidence>
<name>A0AAN8IFV4_TRICO</name>
<evidence type="ECO:0000313" key="5">
    <source>
        <dbReference type="Proteomes" id="UP001331761"/>
    </source>
</evidence>
<evidence type="ECO:0000256" key="2">
    <source>
        <dbReference type="SAM" id="MobiDB-lite"/>
    </source>
</evidence>
<dbReference type="EMBL" id="WIXE01017218">
    <property type="protein sequence ID" value="KAK5971911.1"/>
    <property type="molecule type" value="Genomic_DNA"/>
</dbReference>
<feature type="domain" description="Protein kinase" evidence="3">
    <location>
        <begin position="74"/>
        <end position="350"/>
    </location>
</feature>
<keyword evidence="4" id="KW-0418">Kinase</keyword>
<dbReference type="Gene3D" id="1.10.510.10">
    <property type="entry name" value="Transferase(Phosphotransferase) domain 1"/>
    <property type="match status" value="1"/>
</dbReference>
<dbReference type="InterPro" id="IPR011009">
    <property type="entry name" value="Kinase-like_dom_sf"/>
</dbReference>
<dbReference type="EC" id="2.7.11.1" evidence="1"/>
<keyword evidence="5" id="KW-1185">Reference proteome</keyword>
<dbReference type="AlphaFoldDB" id="A0AAN8IFV4"/>
<dbReference type="SUPFAM" id="SSF56112">
    <property type="entry name" value="Protein kinase-like (PK-like)"/>
    <property type="match status" value="1"/>
</dbReference>
<organism evidence="4 5">
    <name type="scientific">Trichostrongylus colubriformis</name>
    <name type="common">Black scour worm</name>
    <dbReference type="NCBI Taxonomy" id="6319"/>
    <lineage>
        <taxon>Eukaryota</taxon>
        <taxon>Metazoa</taxon>
        <taxon>Ecdysozoa</taxon>
        <taxon>Nematoda</taxon>
        <taxon>Chromadorea</taxon>
        <taxon>Rhabditida</taxon>
        <taxon>Rhabditina</taxon>
        <taxon>Rhabditomorpha</taxon>
        <taxon>Strongyloidea</taxon>
        <taxon>Trichostrongylidae</taxon>
        <taxon>Trichostrongylus</taxon>
    </lineage>
</organism>
<gene>
    <name evidence="4" type="ORF">GCK32_005166</name>
</gene>
<reference evidence="4 5" key="1">
    <citation type="submission" date="2019-10" db="EMBL/GenBank/DDBJ databases">
        <title>Assembly and Annotation for the nematode Trichostrongylus colubriformis.</title>
        <authorList>
            <person name="Martin J."/>
        </authorList>
    </citation>
    <scope>NUCLEOTIDE SEQUENCE [LARGE SCALE GENOMIC DNA]</scope>
    <source>
        <strain evidence="4">G859</strain>
        <tissue evidence="4">Whole worm</tissue>
    </source>
</reference>
<accession>A0AAN8IFV4</accession>
<dbReference type="InterPro" id="IPR000719">
    <property type="entry name" value="Prot_kinase_dom"/>
</dbReference>
<dbReference type="SMART" id="SM00220">
    <property type="entry name" value="S_TKc"/>
    <property type="match status" value="1"/>
</dbReference>
<dbReference type="InterPro" id="IPR050235">
    <property type="entry name" value="CK1_Ser-Thr_kinase"/>
</dbReference>
<evidence type="ECO:0000313" key="4">
    <source>
        <dbReference type="EMBL" id="KAK5971911.1"/>
    </source>
</evidence>
<dbReference type="PROSITE" id="PS00108">
    <property type="entry name" value="PROTEIN_KINASE_ST"/>
    <property type="match status" value="1"/>
</dbReference>
<evidence type="ECO:0000256" key="1">
    <source>
        <dbReference type="ARBA" id="ARBA00012513"/>
    </source>
</evidence>
<feature type="region of interest" description="Disordered" evidence="2">
    <location>
        <begin position="383"/>
        <end position="475"/>
    </location>
</feature>
<dbReference type="GO" id="GO:0005524">
    <property type="term" value="F:ATP binding"/>
    <property type="evidence" value="ECO:0007669"/>
    <property type="project" value="InterPro"/>
</dbReference>
<dbReference type="PROSITE" id="PS50011">
    <property type="entry name" value="PROTEIN_KINASE_DOM"/>
    <property type="match status" value="1"/>
</dbReference>